<dbReference type="Ensembl" id="ENSORLT00020032484.1">
    <property type="protein sequence ID" value="ENSORLP00020013063.1"/>
    <property type="gene ID" value="ENSORLG00020014013.1"/>
</dbReference>
<dbReference type="InterPro" id="IPR000436">
    <property type="entry name" value="Sushi_SCR_CCP_dom"/>
</dbReference>
<dbReference type="Proteomes" id="UP000265180">
    <property type="component" value="Chromosome 16"/>
</dbReference>
<dbReference type="FunFam" id="2.10.70.10:FF:000125">
    <property type="entry name" value="Gamma-aminobutyric acid (GABA) B receptor, 1a"/>
    <property type="match status" value="1"/>
</dbReference>
<evidence type="ECO:0000313" key="6">
    <source>
        <dbReference type="Ensembl" id="ENSORLP00020013063.1"/>
    </source>
</evidence>
<feature type="disulfide bond" evidence="4">
    <location>
        <begin position="107"/>
        <end position="134"/>
    </location>
</feature>
<evidence type="ECO:0000256" key="1">
    <source>
        <dbReference type="ARBA" id="ARBA00022729"/>
    </source>
</evidence>
<dbReference type="PANTHER" id="PTHR45656">
    <property type="entry name" value="PROTEIN CBR-CLEC-78"/>
    <property type="match status" value="1"/>
</dbReference>
<reference evidence="6 7" key="2">
    <citation type="submission" date="2017-04" db="EMBL/GenBank/DDBJ databases">
        <title>CpG methylation of centromeres and impact of large insertions on vertebrate speciation.</title>
        <authorList>
            <person name="Ichikawa K."/>
            <person name="Yoshimura J."/>
            <person name="Morishita S."/>
        </authorList>
    </citation>
    <scope>NUCLEOTIDE SEQUENCE</scope>
    <source>
        <strain evidence="6 7">HNI</strain>
    </source>
</reference>
<sequence length="239" mass="26936">RGTVNRFNCCAIIRPPRDGGIRYRGLTQEQVQILPVDYEIEYICRGNRVIVGPKVRKCLANGTWTDMTLPSTCLLLCPRVWTSLENGRVTANPPGPPVEGTALHYSCHAGFILEGRNISHCTKLGKWDAPKPTCLLQKAKLALTQVEFDLLFKNLEDVWFSSGKGPYCEKLFASQNRNGQGVSILSFIVRNIGDSSVKEKKLNQIFMVSSFEVTHYCWRQPKNTFLVKKKAVMIKVVFV</sequence>
<dbReference type="InterPro" id="IPR035976">
    <property type="entry name" value="Sushi/SCR/CCP_sf"/>
</dbReference>
<reference evidence="6" key="3">
    <citation type="submission" date="2025-08" db="UniProtKB">
        <authorList>
            <consortium name="Ensembl"/>
        </authorList>
    </citation>
    <scope>IDENTIFICATION</scope>
    <source>
        <strain evidence="6">HNI</strain>
    </source>
</reference>
<dbReference type="SUPFAM" id="SSF57535">
    <property type="entry name" value="Complement control module/SCR domain"/>
    <property type="match status" value="2"/>
</dbReference>
<keyword evidence="3 4" id="KW-1015">Disulfide bond</keyword>
<keyword evidence="1" id="KW-0732">Signal</keyword>
<dbReference type="PROSITE" id="PS50923">
    <property type="entry name" value="SUSHI"/>
    <property type="match status" value="1"/>
</dbReference>
<evidence type="ECO:0000256" key="2">
    <source>
        <dbReference type="ARBA" id="ARBA00022737"/>
    </source>
</evidence>
<evidence type="ECO:0000256" key="3">
    <source>
        <dbReference type="ARBA" id="ARBA00023157"/>
    </source>
</evidence>
<evidence type="ECO:0000313" key="7">
    <source>
        <dbReference type="Proteomes" id="UP000265180"/>
    </source>
</evidence>
<name>A0A3P9KX97_ORYLA</name>
<dbReference type="AlphaFoldDB" id="A0A3P9KX97"/>
<dbReference type="CDD" id="cd00033">
    <property type="entry name" value="CCP"/>
    <property type="match status" value="2"/>
</dbReference>
<evidence type="ECO:0000256" key="4">
    <source>
        <dbReference type="PROSITE-ProRule" id="PRU00302"/>
    </source>
</evidence>
<keyword evidence="4" id="KW-0768">Sushi</keyword>
<protein>
    <recommendedName>
        <fullName evidence="5">Sushi domain-containing protein</fullName>
    </recommendedName>
</protein>
<dbReference type="InterPro" id="IPR051277">
    <property type="entry name" value="SEZ6_CSMD_C4BPB_Regulators"/>
</dbReference>
<accession>A0A3P9KX97</accession>
<dbReference type="PANTHER" id="PTHR45656:SF4">
    <property type="entry name" value="PROTEIN CBR-CLEC-78"/>
    <property type="match status" value="1"/>
</dbReference>
<dbReference type="Gene3D" id="2.10.70.10">
    <property type="entry name" value="Complement Module, domain 1"/>
    <property type="match status" value="2"/>
</dbReference>
<dbReference type="Pfam" id="PF00084">
    <property type="entry name" value="Sushi"/>
    <property type="match status" value="1"/>
</dbReference>
<dbReference type="SMART" id="SM00032">
    <property type="entry name" value="CCP"/>
    <property type="match status" value="2"/>
</dbReference>
<proteinExistence type="predicted"/>
<evidence type="ECO:0000259" key="5">
    <source>
        <dbReference type="PROSITE" id="PS50923"/>
    </source>
</evidence>
<organism evidence="6 7">
    <name type="scientific">Oryzias latipes</name>
    <name type="common">Japanese rice fish</name>
    <name type="synonym">Japanese killifish</name>
    <dbReference type="NCBI Taxonomy" id="8090"/>
    <lineage>
        <taxon>Eukaryota</taxon>
        <taxon>Metazoa</taxon>
        <taxon>Chordata</taxon>
        <taxon>Craniata</taxon>
        <taxon>Vertebrata</taxon>
        <taxon>Euteleostomi</taxon>
        <taxon>Actinopterygii</taxon>
        <taxon>Neopterygii</taxon>
        <taxon>Teleostei</taxon>
        <taxon>Neoteleostei</taxon>
        <taxon>Acanthomorphata</taxon>
        <taxon>Ovalentaria</taxon>
        <taxon>Atherinomorphae</taxon>
        <taxon>Beloniformes</taxon>
        <taxon>Adrianichthyidae</taxon>
        <taxon>Oryziinae</taxon>
        <taxon>Oryzias</taxon>
    </lineage>
</organism>
<reference key="1">
    <citation type="journal article" date="2007" name="Nature">
        <title>The medaka draft genome and insights into vertebrate genome evolution.</title>
        <authorList>
            <person name="Kasahara M."/>
            <person name="Naruse K."/>
            <person name="Sasaki S."/>
            <person name="Nakatani Y."/>
            <person name="Qu W."/>
            <person name="Ahsan B."/>
            <person name="Yamada T."/>
            <person name="Nagayasu Y."/>
            <person name="Doi K."/>
            <person name="Kasai Y."/>
            <person name="Jindo T."/>
            <person name="Kobayashi D."/>
            <person name="Shimada A."/>
            <person name="Toyoda A."/>
            <person name="Kuroki Y."/>
            <person name="Fujiyama A."/>
            <person name="Sasaki T."/>
            <person name="Shimizu A."/>
            <person name="Asakawa S."/>
            <person name="Shimizu N."/>
            <person name="Hashimoto S."/>
            <person name="Yang J."/>
            <person name="Lee Y."/>
            <person name="Matsushima K."/>
            <person name="Sugano S."/>
            <person name="Sakaizumi M."/>
            <person name="Narita T."/>
            <person name="Ohishi K."/>
            <person name="Haga S."/>
            <person name="Ohta F."/>
            <person name="Nomoto H."/>
            <person name="Nogata K."/>
            <person name="Morishita T."/>
            <person name="Endo T."/>
            <person name="Shin-I T."/>
            <person name="Takeda H."/>
            <person name="Morishita S."/>
            <person name="Kohara Y."/>
        </authorList>
    </citation>
    <scope>NUCLEOTIDE SEQUENCE [LARGE SCALE GENOMIC DNA]</scope>
    <source>
        <strain>Hd-rR</strain>
    </source>
</reference>
<comment type="caution">
    <text evidence="4">Lacks conserved residue(s) required for the propagation of feature annotation.</text>
</comment>
<keyword evidence="2" id="KW-0677">Repeat</keyword>
<reference evidence="6" key="4">
    <citation type="submission" date="2025-09" db="UniProtKB">
        <authorList>
            <consortium name="Ensembl"/>
        </authorList>
    </citation>
    <scope>IDENTIFICATION</scope>
    <source>
        <strain evidence="6">HNI</strain>
    </source>
</reference>
<feature type="domain" description="Sushi" evidence="5">
    <location>
        <begin position="75"/>
        <end position="136"/>
    </location>
</feature>